<evidence type="ECO:0000256" key="4">
    <source>
        <dbReference type="ARBA" id="ARBA00022884"/>
    </source>
</evidence>
<dbReference type="Pfam" id="PF00076">
    <property type="entry name" value="RRM_1"/>
    <property type="match status" value="1"/>
</dbReference>
<dbReference type="InterPro" id="IPR012677">
    <property type="entry name" value="Nucleotide-bd_a/b_plait_sf"/>
</dbReference>
<dbReference type="GO" id="GO:0005737">
    <property type="term" value="C:cytoplasm"/>
    <property type="evidence" value="ECO:0007669"/>
    <property type="project" value="UniProtKB-SubCell"/>
</dbReference>
<dbReference type="InterPro" id="IPR000504">
    <property type="entry name" value="RRM_dom"/>
</dbReference>
<comment type="caution">
    <text evidence="8">The sequence shown here is derived from an EMBL/GenBank/DDBJ whole genome shotgun (WGS) entry which is preliminary data.</text>
</comment>
<keyword evidence="4 5" id="KW-0694">RNA-binding</keyword>
<reference evidence="8" key="1">
    <citation type="submission" date="2021-10" db="EMBL/GenBank/DDBJ databases">
        <title>Tropical sea cucumber genome reveals ecological adaptation and Cuvierian tubules defense mechanism.</title>
        <authorList>
            <person name="Chen T."/>
        </authorList>
    </citation>
    <scope>NUCLEOTIDE SEQUENCE</scope>
    <source>
        <strain evidence="8">Nanhai2018</strain>
        <tissue evidence="8">Muscle</tissue>
    </source>
</reference>
<protein>
    <submittedName>
        <fullName evidence="8">RNA-binding protein Musashi-like 2</fullName>
    </submittedName>
</protein>
<evidence type="ECO:0000256" key="1">
    <source>
        <dbReference type="ARBA" id="ARBA00004496"/>
    </source>
</evidence>
<evidence type="ECO:0000256" key="2">
    <source>
        <dbReference type="ARBA" id="ARBA00022490"/>
    </source>
</evidence>
<dbReference type="InterPro" id="IPR035979">
    <property type="entry name" value="RBD_domain_sf"/>
</dbReference>
<evidence type="ECO:0000259" key="7">
    <source>
        <dbReference type="PROSITE" id="PS50102"/>
    </source>
</evidence>
<dbReference type="Gene3D" id="3.30.70.330">
    <property type="match status" value="1"/>
</dbReference>
<evidence type="ECO:0000313" key="8">
    <source>
        <dbReference type="EMBL" id="KAJ8043522.1"/>
    </source>
</evidence>
<dbReference type="EMBL" id="JAIZAY010000004">
    <property type="protein sequence ID" value="KAJ8043522.1"/>
    <property type="molecule type" value="Genomic_DNA"/>
</dbReference>
<dbReference type="GO" id="GO:0003729">
    <property type="term" value="F:mRNA binding"/>
    <property type="evidence" value="ECO:0007669"/>
    <property type="project" value="TreeGrafter"/>
</dbReference>
<sequence>MDSTSQQSTPRIDDSNAHDPGKMFVGGLSWNTSTDTLKDYFSKFGEVRECTIMREPESKRSRGFGFVTFVDPLAVDKVLQSGDHRVDDKKVDPKIAIPKKAQVKGLPSFAYVSWGIIESSSGPAGWIHFVAALMIRCHSEVAFTYVLFWAVRLLLAAPQRCYYLIRHLQYLLILIKIDDKGDISGA</sequence>
<dbReference type="AlphaFoldDB" id="A0A9Q1CEB7"/>
<dbReference type="SMART" id="SM00360">
    <property type="entry name" value="RRM"/>
    <property type="match status" value="1"/>
</dbReference>
<keyword evidence="3" id="KW-0677">Repeat</keyword>
<evidence type="ECO:0000256" key="6">
    <source>
        <dbReference type="SAM" id="MobiDB-lite"/>
    </source>
</evidence>
<keyword evidence="2" id="KW-0963">Cytoplasm</keyword>
<name>A0A9Q1CEB7_HOLLE</name>
<dbReference type="OrthoDB" id="1875751at2759"/>
<evidence type="ECO:0000256" key="5">
    <source>
        <dbReference type="PROSITE-ProRule" id="PRU00176"/>
    </source>
</evidence>
<dbReference type="PANTHER" id="PTHR48032">
    <property type="entry name" value="RNA-BINDING PROTEIN MUSASHI HOMOLOG RBP6"/>
    <property type="match status" value="1"/>
</dbReference>
<dbReference type="SUPFAM" id="SSF54928">
    <property type="entry name" value="RNA-binding domain, RBD"/>
    <property type="match status" value="1"/>
</dbReference>
<feature type="compositionally biased region" description="Polar residues" evidence="6">
    <location>
        <begin position="1"/>
        <end position="10"/>
    </location>
</feature>
<dbReference type="PANTHER" id="PTHR48032:SF18">
    <property type="entry name" value="RRM DOMAIN-CONTAINING PROTEIN"/>
    <property type="match status" value="1"/>
</dbReference>
<evidence type="ECO:0000313" key="9">
    <source>
        <dbReference type="Proteomes" id="UP001152320"/>
    </source>
</evidence>
<feature type="compositionally biased region" description="Basic and acidic residues" evidence="6">
    <location>
        <begin position="11"/>
        <end position="20"/>
    </location>
</feature>
<gene>
    <name evidence="8" type="ORF">HOLleu_10640</name>
</gene>
<evidence type="ECO:0000256" key="3">
    <source>
        <dbReference type="ARBA" id="ARBA00022737"/>
    </source>
</evidence>
<feature type="region of interest" description="Disordered" evidence="6">
    <location>
        <begin position="1"/>
        <end position="20"/>
    </location>
</feature>
<feature type="domain" description="RRM" evidence="7">
    <location>
        <begin position="21"/>
        <end position="102"/>
    </location>
</feature>
<dbReference type="PROSITE" id="PS50102">
    <property type="entry name" value="RRM"/>
    <property type="match status" value="1"/>
</dbReference>
<dbReference type="Proteomes" id="UP001152320">
    <property type="component" value="Chromosome 4"/>
</dbReference>
<dbReference type="GO" id="GO:0006417">
    <property type="term" value="P:regulation of translation"/>
    <property type="evidence" value="ECO:0007669"/>
    <property type="project" value="TreeGrafter"/>
</dbReference>
<proteinExistence type="predicted"/>
<keyword evidence="9" id="KW-1185">Reference proteome</keyword>
<comment type="subcellular location">
    <subcellularLocation>
        <location evidence="1">Cytoplasm</location>
    </subcellularLocation>
</comment>
<accession>A0A9Q1CEB7</accession>
<organism evidence="8 9">
    <name type="scientific">Holothuria leucospilota</name>
    <name type="common">Black long sea cucumber</name>
    <name type="synonym">Mertensiothuria leucospilota</name>
    <dbReference type="NCBI Taxonomy" id="206669"/>
    <lineage>
        <taxon>Eukaryota</taxon>
        <taxon>Metazoa</taxon>
        <taxon>Echinodermata</taxon>
        <taxon>Eleutherozoa</taxon>
        <taxon>Echinozoa</taxon>
        <taxon>Holothuroidea</taxon>
        <taxon>Aspidochirotacea</taxon>
        <taxon>Aspidochirotida</taxon>
        <taxon>Holothuriidae</taxon>
        <taxon>Holothuria</taxon>
    </lineage>
</organism>
<dbReference type="FunFam" id="3.30.70.330:FF:000025">
    <property type="entry name" value="RNA-binding protein Musashi homolog 2 isoform X1"/>
    <property type="match status" value="1"/>
</dbReference>